<keyword evidence="4" id="KW-0067">ATP-binding</keyword>
<dbReference type="InterPro" id="IPR011545">
    <property type="entry name" value="DEAD/DEAH_box_helicase_dom"/>
</dbReference>
<dbReference type="GO" id="GO:0016787">
    <property type="term" value="F:hydrolase activity"/>
    <property type="evidence" value="ECO:0007669"/>
    <property type="project" value="UniProtKB-KW"/>
</dbReference>
<dbReference type="InterPro" id="IPR027417">
    <property type="entry name" value="P-loop_NTPase"/>
</dbReference>
<dbReference type="PANTHER" id="PTHR47959">
    <property type="entry name" value="ATP-DEPENDENT RNA HELICASE RHLE-RELATED"/>
    <property type="match status" value="1"/>
</dbReference>
<dbReference type="GO" id="GO:0003724">
    <property type="term" value="F:RNA helicase activity"/>
    <property type="evidence" value="ECO:0007669"/>
    <property type="project" value="TreeGrafter"/>
</dbReference>
<evidence type="ECO:0000313" key="7">
    <source>
        <dbReference type="Proteomes" id="UP001432027"/>
    </source>
</evidence>
<evidence type="ECO:0000256" key="2">
    <source>
        <dbReference type="ARBA" id="ARBA00022801"/>
    </source>
</evidence>
<proteinExistence type="predicted"/>
<feature type="domain" description="DEAD/DEAH-box helicase" evidence="5">
    <location>
        <begin position="46"/>
        <end position="118"/>
    </location>
</feature>
<dbReference type="GO" id="GO:0003676">
    <property type="term" value="F:nucleic acid binding"/>
    <property type="evidence" value="ECO:0007669"/>
    <property type="project" value="InterPro"/>
</dbReference>
<protein>
    <recommendedName>
        <fullName evidence="5">DEAD/DEAH-box helicase domain-containing protein</fullName>
    </recommendedName>
</protein>
<dbReference type="PANTHER" id="PTHR47959:SF1">
    <property type="entry name" value="ATP-DEPENDENT RNA HELICASE DBPA"/>
    <property type="match status" value="1"/>
</dbReference>
<evidence type="ECO:0000256" key="3">
    <source>
        <dbReference type="ARBA" id="ARBA00022806"/>
    </source>
</evidence>
<reference evidence="6" key="1">
    <citation type="submission" date="2023-10" db="EMBL/GenBank/DDBJ databases">
        <title>Genome assembly of Pristionchus species.</title>
        <authorList>
            <person name="Yoshida K."/>
            <person name="Sommer R.J."/>
        </authorList>
    </citation>
    <scope>NUCLEOTIDE SEQUENCE</scope>
    <source>
        <strain evidence="6">RS0144</strain>
    </source>
</reference>
<keyword evidence="3" id="KW-0347">Helicase</keyword>
<comment type="caution">
    <text evidence="6">The sequence shown here is derived from an EMBL/GenBank/DDBJ whole genome shotgun (WGS) entry which is preliminary data.</text>
</comment>
<dbReference type="AlphaFoldDB" id="A0AAV5SIV0"/>
<keyword evidence="1" id="KW-0547">Nucleotide-binding</keyword>
<feature type="non-terminal residue" evidence="6">
    <location>
        <position position="1"/>
    </location>
</feature>
<evidence type="ECO:0000256" key="1">
    <source>
        <dbReference type="ARBA" id="ARBA00022741"/>
    </source>
</evidence>
<dbReference type="SUPFAM" id="SSF52540">
    <property type="entry name" value="P-loop containing nucleoside triphosphate hydrolases"/>
    <property type="match status" value="1"/>
</dbReference>
<evidence type="ECO:0000313" key="6">
    <source>
        <dbReference type="EMBL" id="GMS83206.1"/>
    </source>
</evidence>
<name>A0AAV5SIV0_9BILA</name>
<dbReference type="InterPro" id="IPR050079">
    <property type="entry name" value="DEAD_box_RNA_helicase"/>
</dbReference>
<keyword evidence="7" id="KW-1185">Reference proteome</keyword>
<feature type="non-terminal residue" evidence="6">
    <location>
        <position position="120"/>
    </location>
</feature>
<dbReference type="GO" id="GO:0005524">
    <property type="term" value="F:ATP binding"/>
    <property type="evidence" value="ECO:0007669"/>
    <property type="project" value="UniProtKB-KW"/>
</dbReference>
<dbReference type="Gene3D" id="3.40.50.300">
    <property type="entry name" value="P-loop containing nucleotide triphosphate hydrolases"/>
    <property type="match status" value="1"/>
</dbReference>
<dbReference type="GO" id="GO:0005829">
    <property type="term" value="C:cytosol"/>
    <property type="evidence" value="ECO:0007669"/>
    <property type="project" value="TreeGrafter"/>
</dbReference>
<evidence type="ECO:0000259" key="5">
    <source>
        <dbReference type="Pfam" id="PF00270"/>
    </source>
</evidence>
<dbReference type="EMBL" id="BTSX01000002">
    <property type="protein sequence ID" value="GMS83206.1"/>
    <property type="molecule type" value="Genomic_DNA"/>
</dbReference>
<keyword evidence="2" id="KW-0378">Hydrolase</keyword>
<dbReference type="Pfam" id="PF00270">
    <property type="entry name" value="DEAD"/>
    <property type="match status" value="1"/>
</dbReference>
<evidence type="ECO:0000256" key="4">
    <source>
        <dbReference type="ARBA" id="ARBA00022840"/>
    </source>
</evidence>
<sequence>PTPIALLDTNNVSMASSGFRHFKLNSDLLRAIGDLRFEHPSNSISSMQAECLPPSMLGMNLICQPESGSGKTSIYVMATLNQLEGKEVEVFVVCPSREMARRINKEYEKFAKPLEIKVGF</sequence>
<dbReference type="Proteomes" id="UP001432027">
    <property type="component" value="Unassembled WGS sequence"/>
</dbReference>
<accession>A0AAV5SIV0</accession>
<gene>
    <name evidence="6" type="ORF">PENTCL1PPCAC_5381</name>
</gene>
<organism evidence="6 7">
    <name type="scientific">Pristionchus entomophagus</name>
    <dbReference type="NCBI Taxonomy" id="358040"/>
    <lineage>
        <taxon>Eukaryota</taxon>
        <taxon>Metazoa</taxon>
        <taxon>Ecdysozoa</taxon>
        <taxon>Nematoda</taxon>
        <taxon>Chromadorea</taxon>
        <taxon>Rhabditida</taxon>
        <taxon>Rhabditina</taxon>
        <taxon>Diplogasteromorpha</taxon>
        <taxon>Diplogasteroidea</taxon>
        <taxon>Neodiplogasteridae</taxon>
        <taxon>Pristionchus</taxon>
    </lineage>
</organism>